<feature type="compositionally biased region" description="Basic and acidic residues" evidence="4">
    <location>
        <begin position="53"/>
        <end position="62"/>
    </location>
</feature>
<gene>
    <name evidence="6" type="ORF">HNP60_003740</name>
</gene>
<keyword evidence="7" id="KW-1185">Reference proteome</keyword>
<evidence type="ECO:0000256" key="4">
    <source>
        <dbReference type="SAM" id="MobiDB-lite"/>
    </source>
</evidence>
<dbReference type="PANTHER" id="PTHR30483">
    <property type="entry name" value="LEUCINE-SPECIFIC-BINDING PROTEIN"/>
    <property type="match status" value="1"/>
</dbReference>
<dbReference type="InterPro" id="IPR028082">
    <property type="entry name" value="Peripla_BP_I"/>
</dbReference>
<evidence type="ECO:0000256" key="2">
    <source>
        <dbReference type="ARBA" id="ARBA00022729"/>
    </source>
</evidence>
<dbReference type="SUPFAM" id="SSF53822">
    <property type="entry name" value="Periplasmic binding protein-like I"/>
    <property type="match status" value="1"/>
</dbReference>
<accession>A0ABR6NKE7</accession>
<comment type="similarity">
    <text evidence="1">Belongs to the leucine-binding protein family.</text>
</comment>
<feature type="compositionally biased region" description="Pro residues" evidence="4">
    <location>
        <begin position="41"/>
        <end position="51"/>
    </location>
</feature>
<comment type="caution">
    <text evidence="6">The sequence shown here is derived from an EMBL/GenBank/DDBJ whole genome shotgun (WGS) entry which is preliminary data.</text>
</comment>
<name>A0ABR6NKE7_9SPHN</name>
<feature type="domain" description="Leucine-binding protein" evidence="5">
    <location>
        <begin position="69"/>
        <end position="384"/>
    </location>
</feature>
<dbReference type="CDD" id="cd06339">
    <property type="entry name" value="PBP1_YraM_LppC_lipoprotein-like"/>
    <property type="match status" value="1"/>
</dbReference>
<dbReference type="InterPro" id="IPR051010">
    <property type="entry name" value="BCAA_transport"/>
</dbReference>
<dbReference type="Pfam" id="PF13458">
    <property type="entry name" value="Peripla_BP_6"/>
    <property type="match status" value="1"/>
</dbReference>
<keyword evidence="3" id="KW-0029">Amino-acid transport</keyword>
<dbReference type="PROSITE" id="PS51257">
    <property type="entry name" value="PROKAR_LIPOPROTEIN"/>
    <property type="match status" value="1"/>
</dbReference>
<evidence type="ECO:0000313" key="7">
    <source>
        <dbReference type="Proteomes" id="UP001138540"/>
    </source>
</evidence>
<proteinExistence type="inferred from homology"/>
<dbReference type="InterPro" id="IPR028081">
    <property type="entry name" value="Leu-bd"/>
</dbReference>
<reference evidence="6 7" key="1">
    <citation type="submission" date="2020-08" db="EMBL/GenBank/DDBJ databases">
        <title>Exploring microbial biodiversity for novel pathways involved in the catabolism of aromatic compounds derived from lignin.</title>
        <authorList>
            <person name="Elkins J."/>
        </authorList>
    </citation>
    <scope>NUCLEOTIDE SEQUENCE [LARGE SCALE GENOMIC DNA]</scope>
    <source>
        <strain evidence="6 7">B1D3A</strain>
    </source>
</reference>
<evidence type="ECO:0000313" key="6">
    <source>
        <dbReference type="EMBL" id="MBB5987766.1"/>
    </source>
</evidence>
<protein>
    <submittedName>
        <fullName evidence="6">ABC-type branched-subunit amino acid transport system substrate-binding protein</fullName>
    </submittedName>
</protein>
<sequence>MAERSLAGQEGVGFVPTRLRQGLALLGALLLSACASVVPRTEPPPPPPPPKTGDLDLDKGLPTDTERHRVALLVPLSGTNAGVGRSISNATTMALLDTKTERLRVTTYDTGKGAAEAAKQAVAEGNRLILGPLTADEVRAAAPVARAAKVPIISYSNDESVAGNGVFLLGYSPEQSVERVVGYARSRDLTNFAALVPRGVYGERAGAAFLSRVKAAGGTVVAMETFDRSAASVQAAIKRLAASSSYDALLIADVGRIALQAGPLVRANGGADVRILGTELWNTETGLTSSTALRGAWYASVSDNLYRTLSSKYRASFGTAPYRLASLGYDSVLLAVRIAADWKPGTAFPVGRLTDPEGFSGIDGAFRFSRDGIAERALEVTEIGAGATSVVDPAPRGFAK</sequence>
<dbReference type="EMBL" id="JACHKA010000001">
    <property type="protein sequence ID" value="MBB5987766.1"/>
    <property type="molecule type" value="Genomic_DNA"/>
</dbReference>
<dbReference type="Gene3D" id="3.40.50.2300">
    <property type="match status" value="2"/>
</dbReference>
<dbReference type="PANTHER" id="PTHR30483:SF6">
    <property type="entry name" value="PERIPLASMIC BINDING PROTEIN OF ABC TRANSPORTER FOR NATURAL AMINO ACIDS"/>
    <property type="match status" value="1"/>
</dbReference>
<dbReference type="Proteomes" id="UP001138540">
    <property type="component" value="Unassembled WGS sequence"/>
</dbReference>
<keyword evidence="2" id="KW-0732">Signal</keyword>
<evidence type="ECO:0000256" key="1">
    <source>
        <dbReference type="ARBA" id="ARBA00010062"/>
    </source>
</evidence>
<feature type="region of interest" description="Disordered" evidence="4">
    <location>
        <begin position="39"/>
        <end position="62"/>
    </location>
</feature>
<dbReference type="RefSeq" id="WP_260394972.1">
    <property type="nucleotide sequence ID" value="NZ_JACHKA010000001.1"/>
</dbReference>
<keyword evidence="3" id="KW-0813">Transport</keyword>
<organism evidence="6 7">
    <name type="scientific">Sphingobium lignivorans</name>
    <dbReference type="NCBI Taxonomy" id="2735886"/>
    <lineage>
        <taxon>Bacteria</taxon>
        <taxon>Pseudomonadati</taxon>
        <taxon>Pseudomonadota</taxon>
        <taxon>Alphaproteobacteria</taxon>
        <taxon>Sphingomonadales</taxon>
        <taxon>Sphingomonadaceae</taxon>
        <taxon>Sphingobium</taxon>
    </lineage>
</organism>
<evidence type="ECO:0000259" key="5">
    <source>
        <dbReference type="Pfam" id="PF13458"/>
    </source>
</evidence>
<evidence type="ECO:0000256" key="3">
    <source>
        <dbReference type="ARBA" id="ARBA00022970"/>
    </source>
</evidence>